<keyword evidence="2" id="KW-1185">Reference proteome</keyword>
<reference evidence="2" key="2">
    <citation type="journal article" date="2017" name="J. Anim. Genet.">
        <title>Multiple reference genome sequences of hot pepper reveal the massive evolution of plant disease resistance genes by retroduplication.</title>
        <authorList>
            <person name="Kim S."/>
            <person name="Park J."/>
            <person name="Yeom S.-I."/>
            <person name="Kim Y.-M."/>
            <person name="Seo E."/>
            <person name="Kim K.-T."/>
            <person name="Kim M.-S."/>
            <person name="Lee J.M."/>
            <person name="Cheong K."/>
            <person name="Shin H.-S."/>
            <person name="Kim S.-B."/>
            <person name="Han K."/>
            <person name="Lee J."/>
            <person name="Park M."/>
            <person name="Lee H.-A."/>
            <person name="Lee H.-Y."/>
            <person name="Lee Y."/>
            <person name="Oh S."/>
            <person name="Lee J.H."/>
            <person name="Choi E."/>
            <person name="Choi E."/>
            <person name="Lee S.E."/>
            <person name="Jeon J."/>
            <person name="Kim H."/>
            <person name="Choi G."/>
            <person name="Song H."/>
            <person name="Lee J."/>
            <person name="Lee S.-C."/>
            <person name="Kwon J.-K."/>
            <person name="Lee H.-Y."/>
            <person name="Koo N."/>
            <person name="Hong Y."/>
            <person name="Kim R.W."/>
            <person name="Kang W.-H."/>
            <person name="Huh J.H."/>
            <person name="Kang B.-C."/>
            <person name="Yang T.-J."/>
            <person name="Lee Y.-H."/>
            <person name="Bennetzen J.L."/>
            <person name="Choi D."/>
        </authorList>
    </citation>
    <scope>NUCLEOTIDE SEQUENCE [LARGE SCALE GENOMIC DNA]</scope>
    <source>
        <strain evidence="2">cv. PBC81</strain>
    </source>
</reference>
<protein>
    <submittedName>
        <fullName evidence="1">Uncharacterized protein</fullName>
    </submittedName>
</protein>
<dbReference type="AlphaFoldDB" id="A0A2G2WSG8"/>
<comment type="caution">
    <text evidence="1">The sequence shown here is derived from an EMBL/GenBank/DDBJ whole genome shotgun (WGS) entry which is preliminary data.</text>
</comment>
<gene>
    <name evidence="1" type="ORF">CQW23_12350</name>
</gene>
<sequence>MPIMLHCNGSYDDMVRSIIEKRKLACDPSDMVVSYLMNGRRKIYPTFIKNDRHVSLYMLDVVADDFRLLRINVVAMSPVLLPPHLAVDDNDLVKHENSADH</sequence>
<organism evidence="1 2">
    <name type="scientific">Capsicum baccatum</name>
    <name type="common">Peruvian pepper</name>
    <dbReference type="NCBI Taxonomy" id="33114"/>
    <lineage>
        <taxon>Eukaryota</taxon>
        <taxon>Viridiplantae</taxon>
        <taxon>Streptophyta</taxon>
        <taxon>Embryophyta</taxon>
        <taxon>Tracheophyta</taxon>
        <taxon>Spermatophyta</taxon>
        <taxon>Magnoliopsida</taxon>
        <taxon>eudicotyledons</taxon>
        <taxon>Gunneridae</taxon>
        <taxon>Pentapetalae</taxon>
        <taxon>asterids</taxon>
        <taxon>lamiids</taxon>
        <taxon>Solanales</taxon>
        <taxon>Solanaceae</taxon>
        <taxon>Solanoideae</taxon>
        <taxon>Capsiceae</taxon>
        <taxon>Capsicum</taxon>
    </lineage>
</organism>
<dbReference type="Proteomes" id="UP000224567">
    <property type="component" value="Unassembled WGS sequence"/>
</dbReference>
<reference evidence="1 2" key="1">
    <citation type="journal article" date="2017" name="Genome Biol.">
        <title>New reference genome sequences of hot pepper reveal the massive evolution of plant disease-resistance genes by retroduplication.</title>
        <authorList>
            <person name="Kim S."/>
            <person name="Park J."/>
            <person name="Yeom S.I."/>
            <person name="Kim Y.M."/>
            <person name="Seo E."/>
            <person name="Kim K.T."/>
            <person name="Kim M.S."/>
            <person name="Lee J.M."/>
            <person name="Cheong K."/>
            <person name="Shin H.S."/>
            <person name="Kim S.B."/>
            <person name="Han K."/>
            <person name="Lee J."/>
            <person name="Park M."/>
            <person name="Lee H.A."/>
            <person name="Lee H.Y."/>
            <person name="Lee Y."/>
            <person name="Oh S."/>
            <person name="Lee J.H."/>
            <person name="Choi E."/>
            <person name="Choi E."/>
            <person name="Lee S.E."/>
            <person name="Jeon J."/>
            <person name="Kim H."/>
            <person name="Choi G."/>
            <person name="Song H."/>
            <person name="Lee J."/>
            <person name="Lee S.C."/>
            <person name="Kwon J.K."/>
            <person name="Lee H.Y."/>
            <person name="Koo N."/>
            <person name="Hong Y."/>
            <person name="Kim R.W."/>
            <person name="Kang W.H."/>
            <person name="Huh J.H."/>
            <person name="Kang B.C."/>
            <person name="Yang T.J."/>
            <person name="Lee Y.H."/>
            <person name="Bennetzen J.L."/>
            <person name="Choi D."/>
        </authorList>
    </citation>
    <scope>NUCLEOTIDE SEQUENCE [LARGE SCALE GENOMIC DNA]</scope>
    <source>
        <strain evidence="2">cv. PBC81</strain>
    </source>
</reference>
<name>A0A2G2WSG8_CAPBA</name>
<evidence type="ECO:0000313" key="2">
    <source>
        <dbReference type="Proteomes" id="UP000224567"/>
    </source>
</evidence>
<dbReference type="EMBL" id="MLFT02000005">
    <property type="protein sequence ID" value="PHT48142.1"/>
    <property type="molecule type" value="Genomic_DNA"/>
</dbReference>
<accession>A0A2G2WSG8</accession>
<dbReference type="OrthoDB" id="1317985at2759"/>
<proteinExistence type="predicted"/>
<evidence type="ECO:0000313" key="1">
    <source>
        <dbReference type="EMBL" id="PHT48142.1"/>
    </source>
</evidence>